<sequence>MEALMHRKDAMDETLALLLPRAPRRVQPTESAAPAERLERPGVSPWAAFLPVKKHGRGQEVTCEGGQSARVIPEVASVGGVGGVEGQDGLPAVIVPAASKSIVQNGNSCMAIVFMPAGGTGQPDLVANLEVHLRNAVISLRGAPVTSPGRGQALHFPSVRVAREPHSPFSVPWGALKERCDPAARGSCNQLKEAVHYSIHQFESQGSRILAFSMPGGVLKEHCDPATRGSCNQPRGPRTTVSISPRGRRVAYCHFPGSEVHLRNALIPLRRALVTSPVGAHYSIHQSKWQESRIPPFSLRNAVIPLRGALVTSLEGLCTTVSISLSGRGAAYHHFPQSEAHLRNSMIRLRWTRVGRTLAKSGPLCARPRP</sequence>
<accession>A0AAV7LGB3</accession>
<organism evidence="1 2">
    <name type="scientific">Pleurodeles waltl</name>
    <name type="common">Iberian ribbed newt</name>
    <dbReference type="NCBI Taxonomy" id="8319"/>
    <lineage>
        <taxon>Eukaryota</taxon>
        <taxon>Metazoa</taxon>
        <taxon>Chordata</taxon>
        <taxon>Craniata</taxon>
        <taxon>Vertebrata</taxon>
        <taxon>Euteleostomi</taxon>
        <taxon>Amphibia</taxon>
        <taxon>Batrachia</taxon>
        <taxon>Caudata</taxon>
        <taxon>Salamandroidea</taxon>
        <taxon>Salamandridae</taxon>
        <taxon>Pleurodelinae</taxon>
        <taxon>Pleurodeles</taxon>
    </lineage>
</organism>
<keyword evidence="2" id="KW-1185">Reference proteome</keyword>
<evidence type="ECO:0000313" key="1">
    <source>
        <dbReference type="EMBL" id="KAJ1090039.1"/>
    </source>
</evidence>
<dbReference type="Proteomes" id="UP001066276">
    <property type="component" value="Chromosome 11"/>
</dbReference>
<comment type="caution">
    <text evidence="1">The sequence shown here is derived from an EMBL/GenBank/DDBJ whole genome shotgun (WGS) entry which is preliminary data.</text>
</comment>
<name>A0AAV7LGB3_PLEWA</name>
<evidence type="ECO:0000313" key="2">
    <source>
        <dbReference type="Proteomes" id="UP001066276"/>
    </source>
</evidence>
<gene>
    <name evidence="1" type="ORF">NDU88_003179</name>
</gene>
<reference evidence="1" key="1">
    <citation type="journal article" date="2022" name="bioRxiv">
        <title>Sequencing and chromosome-scale assembly of the giantPleurodeles waltlgenome.</title>
        <authorList>
            <person name="Brown T."/>
            <person name="Elewa A."/>
            <person name="Iarovenko S."/>
            <person name="Subramanian E."/>
            <person name="Araus A.J."/>
            <person name="Petzold A."/>
            <person name="Susuki M."/>
            <person name="Suzuki K.-i.T."/>
            <person name="Hayashi T."/>
            <person name="Toyoda A."/>
            <person name="Oliveira C."/>
            <person name="Osipova E."/>
            <person name="Leigh N.D."/>
            <person name="Simon A."/>
            <person name="Yun M.H."/>
        </authorList>
    </citation>
    <scope>NUCLEOTIDE SEQUENCE</scope>
    <source>
        <strain evidence="1">20211129_DDA</strain>
        <tissue evidence="1">Liver</tissue>
    </source>
</reference>
<proteinExistence type="predicted"/>
<dbReference type="AlphaFoldDB" id="A0AAV7LGB3"/>
<dbReference type="EMBL" id="JANPWB010000015">
    <property type="protein sequence ID" value="KAJ1090039.1"/>
    <property type="molecule type" value="Genomic_DNA"/>
</dbReference>
<protein>
    <submittedName>
        <fullName evidence="1">Uncharacterized protein</fullName>
    </submittedName>
</protein>